<feature type="compositionally biased region" description="Polar residues" evidence="1">
    <location>
        <begin position="15"/>
        <end position="29"/>
    </location>
</feature>
<evidence type="ECO:0000313" key="2">
    <source>
        <dbReference type="EMBL" id="KAJ8868295.1"/>
    </source>
</evidence>
<reference evidence="2 3" key="1">
    <citation type="submission" date="2023-02" db="EMBL/GenBank/DDBJ databases">
        <title>LHISI_Scaffold_Assembly.</title>
        <authorList>
            <person name="Stuart O.P."/>
            <person name="Cleave R."/>
            <person name="Magrath M.J.L."/>
            <person name="Mikheyev A.S."/>
        </authorList>
    </citation>
    <scope>NUCLEOTIDE SEQUENCE [LARGE SCALE GENOMIC DNA]</scope>
    <source>
        <strain evidence="2">Daus_M_001</strain>
        <tissue evidence="2">Leg muscle</tissue>
    </source>
</reference>
<name>A0ABQ9G765_9NEOP</name>
<gene>
    <name evidence="2" type="ORF">PR048_029811</name>
</gene>
<feature type="region of interest" description="Disordered" evidence="1">
    <location>
        <begin position="1"/>
        <end position="29"/>
    </location>
</feature>
<accession>A0ABQ9G765</accession>
<dbReference type="EMBL" id="JARBHB010000014">
    <property type="protein sequence ID" value="KAJ8868295.1"/>
    <property type="molecule type" value="Genomic_DNA"/>
</dbReference>
<evidence type="ECO:0000313" key="3">
    <source>
        <dbReference type="Proteomes" id="UP001159363"/>
    </source>
</evidence>
<comment type="caution">
    <text evidence="2">The sequence shown here is derived from an EMBL/GenBank/DDBJ whole genome shotgun (WGS) entry which is preliminary data.</text>
</comment>
<sequence>MKRRGKRDIPEKTSRPTASFGTIPTCENTVTRPGIERGSSWWEAVVAKSPLSILATLHAVRSGGEHNLSFSASRRCPSDRLTGVISPEFRRVESKQEARQRKMKIHFQACLKLVRLLASHQGDPGSIPDRASTRFSHVGIVPDDAAGRRVFSEISHLPYSCILVKAVHDKSKHLSQHRRQLDELAVTKVPIGLHRYLEPCCLQCVPQLLKGAWRRRQTVNMTIEVVPQIFNRIQIGAVWGLGKNFEVLIVLLQPCADTSSCGKAHYRAEDPILLRKDNHHVRTFLAGHTDGHPFYAAETVIRLTRRPVAHQQQPSCHAAEQIPVFFVNAPVLAWVCSTVAVDTCLDATWFIWMSSFTGSLPCIAELLVAREPRSTMADVPSPESVFWHLFPQTLFIESSSELLPSTGGCERGGR</sequence>
<organism evidence="2 3">
    <name type="scientific">Dryococelus australis</name>
    <dbReference type="NCBI Taxonomy" id="614101"/>
    <lineage>
        <taxon>Eukaryota</taxon>
        <taxon>Metazoa</taxon>
        <taxon>Ecdysozoa</taxon>
        <taxon>Arthropoda</taxon>
        <taxon>Hexapoda</taxon>
        <taxon>Insecta</taxon>
        <taxon>Pterygota</taxon>
        <taxon>Neoptera</taxon>
        <taxon>Polyneoptera</taxon>
        <taxon>Phasmatodea</taxon>
        <taxon>Verophasmatodea</taxon>
        <taxon>Anareolatae</taxon>
        <taxon>Phasmatidae</taxon>
        <taxon>Eurycanthinae</taxon>
        <taxon>Dryococelus</taxon>
    </lineage>
</organism>
<proteinExistence type="predicted"/>
<keyword evidence="3" id="KW-1185">Reference proteome</keyword>
<evidence type="ECO:0000256" key="1">
    <source>
        <dbReference type="SAM" id="MobiDB-lite"/>
    </source>
</evidence>
<protein>
    <submittedName>
        <fullName evidence="2">Uncharacterized protein</fullName>
    </submittedName>
</protein>
<dbReference type="Proteomes" id="UP001159363">
    <property type="component" value="Chromosome 13"/>
</dbReference>